<keyword evidence="5" id="KW-0418">Kinase</keyword>
<dbReference type="AlphaFoldDB" id="A0A8I0MZA5"/>
<organism evidence="11 12">
    <name type="scientific">Pseudoalteromonas peptidolytica F12-50-A1</name>
    <dbReference type="NCBI Taxonomy" id="1315280"/>
    <lineage>
        <taxon>Bacteria</taxon>
        <taxon>Pseudomonadati</taxon>
        <taxon>Pseudomonadota</taxon>
        <taxon>Gammaproteobacteria</taxon>
        <taxon>Alteromonadales</taxon>
        <taxon>Pseudoalteromonadaceae</taxon>
        <taxon>Pseudoalteromonas</taxon>
    </lineage>
</organism>
<dbReference type="CDD" id="cd00082">
    <property type="entry name" value="HisKA"/>
    <property type="match status" value="1"/>
</dbReference>
<protein>
    <recommendedName>
        <fullName evidence="2">histidine kinase</fullName>
        <ecNumber evidence="2">2.7.13.3</ecNumber>
    </recommendedName>
</protein>
<dbReference type="PANTHER" id="PTHR45453:SF1">
    <property type="entry name" value="PHOSPHATE REGULON SENSOR PROTEIN PHOR"/>
    <property type="match status" value="1"/>
</dbReference>
<keyword evidence="12" id="KW-1185">Reference proteome</keyword>
<name>A0A8I0MZA5_9GAMM</name>
<evidence type="ECO:0000256" key="2">
    <source>
        <dbReference type="ARBA" id="ARBA00012438"/>
    </source>
</evidence>
<evidence type="ECO:0000259" key="10">
    <source>
        <dbReference type="PROSITE" id="PS50109"/>
    </source>
</evidence>
<dbReference type="PROSITE" id="PS50109">
    <property type="entry name" value="HIS_KIN"/>
    <property type="match status" value="1"/>
</dbReference>
<dbReference type="SUPFAM" id="SSF48452">
    <property type="entry name" value="TPR-like"/>
    <property type="match status" value="2"/>
</dbReference>
<dbReference type="RefSeq" id="WP_147389154.1">
    <property type="nucleotide sequence ID" value="NZ_AQHF01000034.1"/>
</dbReference>
<dbReference type="GO" id="GO:0005886">
    <property type="term" value="C:plasma membrane"/>
    <property type="evidence" value="ECO:0007669"/>
    <property type="project" value="TreeGrafter"/>
</dbReference>
<evidence type="ECO:0000256" key="7">
    <source>
        <dbReference type="SAM" id="Coils"/>
    </source>
</evidence>
<dbReference type="Gene3D" id="1.10.287.130">
    <property type="match status" value="1"/>
</dbReference>
<dbReference type="InterPro" id="IPR036097">
    <property type="entry name" value="HisK_dim/P_sf"/>
</dbReference>
<dbReference type="SUPFAM" id="SSF55874">
    <property type="entry name" value="ATPase domain of HSP90 chaperone/DNA topoisomerase II/histidine kinase"/>
    <property type="match status" value="1"/>
</dbReference>
<comment type="catalytic activity">
    <reaction evidence="1">
        <text>ATP + protein L-histidine = ADP + protein N-phospho-L-histidine.</text>
        <dbReference type="EC" id="2.7.13.3"/>
    </reaction>
</comment>
<feature type="signal peptide" evidence="9">
    <location>
        <begin position="1"/>
        <end position="21"/>
    </location>
</feature>
<dbReference type="GO" id="GO:0000155">
    <property type="term" value="F:phosphorelay sensor kinase activity"/>
    <property type="evidence" value="ECO:0007669"/>
    <property type="project" value="InterPro"/>
</dbReference>
<evidence type="ECO:0000313" key="12">
    <source>
        <dbReference type="Proteomes" id="UP000660708"/>
    </source>
</evidence>
<dbReference type="SUPFAM" id="SSF47384">
    <property type="entry name" value="Homodimeric domain of signal transducing histidine kinase"/>
    <property type="match status" value="1"/>
</dbReference>
<keyword evidence="8" id="KW-0472">Membrane</keyword>
<dbReference type="InterPro" id="IPR019734">
    <property type="entry name" value="TPR_rpt"/>
</dbReference>
<evidence type="ECO:0000256" key="1">
    <source>
        <dbReference type="ARBA" id="ARBA00000085"/>
    </source>
</evidence>
<feature type="coiled-coil region" evidence="7">
    <location>
        <begin position="389"/>
        <end position="416"/>
    </location>
</feature>
<dbReference type="SMART" id="SM00028">
    <property type="entry name" value="TPR"/>
    <property type="match status" value="5"/>
</dbReference>
<reference evidence="11 12" key="1">
    <citation type="submission" date="2015-06" db="EMBL/GenBank/DDBJ databases">
        <title>Genome sequence of Pseudoalteromonas peptidolytica.</title>
        <authorList>
            <person name="Xie B.-B."/>
            <person name="Rong J.-C."/>
            <person name="Qin Q.-L."/>
            <person name="Zhang Y.-Z."/>
        </authorList>
    </citation>
    <scope>NUCLEOTIDE SEQUENCE [LARGE SCALE GENOMIC DNA]</scope>
    <source>
        <strain evidence="11 12">F12-50-A1</strain>
    </source>
</reference>
<dbReference type="Gene3D" id="1.25.40.10">
    <property type="entry name" value="Tetratricopeptide repeat domain"/>
    <property type="match status" value="1"/>
</dbReference>
<dbReference type="InterPro" id="IPR050351">
    <property type="entry name" value="BphY/WalK/GraS-like"/>
</dbReference>
<dbReference type="InterPro" id="IPR004358">
    <property type="entry name" value="Sig_transdc_His_kin-like_C"/>
</dbReference>
<proteinExistence type="predicted"/>
<dbReference type="PRINTS" id="PR00344">
    <property type="entry name" value="BCTRLSENSOR"/>
</dbReference>
<dbReference type="InterPro" id="IPR003594">
    <property type="entry name" value="HATPase_dom"/>
</dbReference>
<gene>
    <name evidence="11" type="ORF">PPEP_b0695</name>
</gene>
<accession>A0A8I0MZA5</accession>
<feature type="domain" description="Histidine kinase" evidence="10">
    <location>
        <begin position="463"/>
        <end position="678"/>
    </location>
</feature>
<dbReference type="PANTHER" id="PTHR45453">
    <property type="entry name" value="PHOSPHATE REGULON SENSOR PROTEIN PHOR"/>
    <property type="match status" value="1"/>
</dbReference>
<keyword evidence="8" id="KW-1133">Transmembrane helix</keyword>
<dbReference type="Gene3D" id="3.30.565.10">
    <property type="entry name" value="Histidine kinase-like ATPase, C-terminal domain"/>
    <property type="match status" value="1"/>
</dbReference>
<feature type="chain" id="PRO_5034850640" description="histidine kinase" evidence="9">
    <location>
        <begin position="22"/>
        <end position="683"/>
    </location>
</feature>
<evidence type="ECO:0000313" key="11">
    <source>
        <dbReference type="EMBL" id="MBE0348847.1"/>
    </source>
</evidence>
<comment type="caution">
    <text evidence="11">The sequence shown here is derived from an EMBL/GenBank/DDBJ whole genome shotgun (WGS) entry which is preliminary data.</text>
</comment>
<evidence type="ECO:0000256" key="5">
    <source>
        <dbReference type="ARBA" id="ARBA00022777"/>
    </source>
</evidence>
<dbReference type="Pfam" id="PF02518">
    <property type="entry name" value="HATPase_c"/>
    <property type="match status" value="1"/>
</dbReference>
<keyword evidence="9" id="KW-0732">Signal</keyword>
<dbReference type="InterPro" id="IPR005467">
    <property type="entry name" value="His_kinase_dom"/>
</dbReference>
<dbReference type="EMBL" id="AQHF01000034">
    <property type="protein sequence ID" value="MBE0348847.1"/>
    <property type="molecule type" value="Genomic_DNA"/>
</dbReference>
<keyword evidence="4" id="KW-0808">Transferase</keyword>
<dbReference type="GO" id="GO:0016036">
    <property type="term" value="P:cellular response to phosphate starvation"/>
    <property type="evidence" value="ECO:0007669"/>
    <property type="project" value="TreeGrafter"/>
</dbReference>
<evidence type="ECO:0000256" key="4">
    <source>
        <dbReference type="ARBA" id="ARBA00022679"/>
    </source>
</evidence>
<dbReference type="EC" id="2.7.13.3" evidence="2"/>
<keyword evidence="8" id="KW-0812">Transmembrane</keyword>
<dbReference type="GO" id="GO:0004721">
    <property type="term" value="F:phosphoprotein phosphatase activity"/>
    <property type="evidence" value="ECO:0007669"/>
    <property type="project" value="TreeGrafter"/>
</dbReference>
<evidence type="ECO:0000256" key="8">
    <source>
        <dbReference type="SAM" id="Phobius"/>
    </source>
</evidence>
<dbReference type="InterPro" id="IPR003661">
    <property type="entry name" value="HisK_dim/P_dom"/>
</dbReference>
<dbReference type="Pfam" id="PF00512">
    <property type="entry name" value="HisKA"/>
    <property type="match status" value="1"/>
</dbReference>
<dbReference type="PROSITE" id="PS51257">
    <property type="entry name" value="PROKAR_LIPOPROTEIN"/>
    <property type="match status" value="1"/>
</dbReference>
<keyword evidence="6" id="KW-0902">Two-component regulatory system</keyword>
<dbReference type="SMART" id="SM00387">
    <property type="entry name" value="HATPase_c"/>
    <property type="match status" value="1"/>
</dbReference>
<dbReference type="InterPro" id="IPR011990">
    <property type="entry name" value="TPR-like_helical_dom_sf"/>
</dbReference>
<evidence type="ECO:0000256" key="3">
    <source>
        <dbReference type="ARBA" id="ARBA00022553"/>
    </source>
</evidence>
<keyword evidence="7" id="KW-0175">Coiled coil</keyword>
<dbReference type="SMART" id="SM00388">
    <property type="entry name" value="HisKA"/>
    <property type="match status" value="1"/>
</dbReference>
<sequence>MTLFKNLTLAVLIFFALSCNAENITIKEVQALEIAGQYTEALEKIKELSNTENDETRYQAIFLQAMIYRKQDLYEKSISTLNFIEKQFFLTEIRKYELYREIGINYRSISKLALAEDFYLKALDSAQSMNKPNLIAQTYNNLGVVADHRNLLAQSMQYHLKAYELLKGTDQYEKQGANFYNLGDISVRLGDKENAEYFFQQALIADKASKELRNVAGTALRLGELKFKNSKADEALLQINEAIELLRQLDARVSLSRAHRTAALIYITKSELDSALTEALSAIEYATQTSSTLQQFYAFLTELEVRLARAELKEAKTLLPTLDKLIKIEAAEVLQEKYHHLKAQALALDGNFADAYQFMYSAAELQSNIHADYLQKQVSTYKASIDALIQSQELEKAQAKQAITEINLKNAKLSTQMWLVTAIAVFLMGTFFIGFFIAKHRSATLKAKMYQSNIAQKDKMLADISHELRTPLSVLKLHIEAMEHNLIDDSTIAYAKINNKINQLNDLISNVYQLSQADHNALVIHPQLYDAKTVIQSYVYDVERLVTSNKLQFIADIHVDDMDIHIDKPKLDRVIDNLAKNACLYTDVPGKVRFKAVVNKFGFFLQVDDSSPGVLEREQNKLFERLYRVEASRSRATGGSGLGLSICKSIVEAMNGTIRLKSGKFGGLCIQINLPHAVDSNYK</sequence>
<keyword evidence="3" id="KW-0597">Phosphoprotein</keyword>
<feature type="transmembrane region" description="Helical" evidence="8">
    <location>
        <begin position="417"/>
        <end position="438"/>
    </location>
</feature>
<evidence type="ECO:0000256" key="9">
    <source>
        <dbReference type="SAM" id="SignalP"/>
    </source>
</evidence>
<evidence type="ECO:0000256" key="6">
    <source>
        <dbReference type="ARBA" id="ARBA00023012"/>
    </source>
</evidence>
<dbReference type="Proteomes" id="UP000660708">
    <property type="component" value="Unassembled WGS sequence"/>
</dbReference>
<dbReference type="InterPro" id="IPR036890">
    <property type="entry name" value="HATPase_C_sf"/>
</dbReference>